<gene>
    <name evidence="2" type="ORF">M0R45_024425</name>
</gene>
<protein>
    <submittedName>
        <fullName evidence="2">Uncharacterized protein</fullName>
    </submittedName>
</protein>
<organism evidence="2 3">
    <name type="scientific">Rubus argutus</name>
    <name type="common">Southern blackberry</name>
    <dbReference type="NCBI Taxonomy" id="59490"/>
    <lineage>
        <taxon>Eukaryota</taxon>
        <taxon>Viridiplantae</taxon>
        <taxon>Streptophyta</taxon>
        <taxon>Embryophyta</taxon>
        <taxon>Tracheophyta</taxon>
        <taxon>Spermatophyta</taxon>
        <taxon>Magnoliopsida</taxon>
        <taxon>eudicotyledons</taxon>
        <taxon>Gunneridae</taxon>
        <taxon>Pentapetalae</taxon>
        <taxon>rosids</taxon>
        <taxon>fabids</taxon>
        <taxon>Rosales</taxon>
        <taxon>Rosaceae</taxon>
        <taxon>Rosoideae</taxon>
        <taxon>Rosoideae incertae sedis</taxon>
        <taxon>Rubus</taxon>
    </lineage>
</organism>
<dbReference type="AlphaFoldDB" id="A0AAW1WRI4"/>
<evidence type="ECO:0000313" key="2">
    <source>
        <dbReference type="EMBL" id="KAK9927232.1"/>
    </source>
</evidence>
<feature type="compositionally biased region" description="Polar residues" evidence="1">
    <location>
        <begin position="88"/>
        <end position="105"/>
    </location>
</feature>
<evidence type="ECO:0000256" key="1">
    <source>
        <dbReference type="SAM" id="MobiDB-lite"/>
    </source>
</evidence>
<keyword evidence="3" id="KW-1185">Reference proteome</keyword>
<sequence>MNPTAVISSTALRCAISATMSASPSRNLQGMKLVGALSSDFAQSNTNTNKGYFSSLMDEADDDGDPYSYQDYGRPRENGLYHPKGRQDSYQSVQSSRNGQYSSEY</sequence>
<dbReference type="EMBL" id="JBEDUW010000005">
    <property type="protein sequence ID" value="KAK9927232.1"/>
    <property type="molecule type" value="Genomic_DNA"/>
</dbReference>
<accession>A0AAW1WRI4</accession>
<reference evidence="2 3" key="1">
    <citation type="journal article" date="2023" name="G3 (Bethesda)">
        <title>A chromosome-length genome assembly and annotation of blackberry (Rubus argutus, cv. 'Hillquist').</title>
        <authorList>
            <person name="Bruna T."/>
            <person name="Aryal R."/>
            <person name="Dudchenko O."/>
            <person name="Sargent D.J."/>
            <person name="Mead D."/>
            <person name="Buti M."/>
            <person name="Cavallini A."/>
            <person name="Hytonen T."/>
            <person name="Andres J."/>
            <person name="Pham M."/>
            <person name="Weisz D."/>
            <person name="Mascagni F."/>
            <person name="Usai G."/>
            <person name="Natali L."/>
            <person name="Bassil N."/>
            <person name="Fernandez G.E."/>
            <person name="Lomsadze A."/>
            <person name="Armour M."/>
            <person name="Olukolu B."/>
            <person name="Poorten T."/>
            <person name="Britton C."/>
            <person name="Davik J."/>
            <person name="Ashrafi H."/>
            <person name="Aiden E.L."/>
            <person name="Borodovsky M."/>
            <person name="Worthington M."/>
        </authorList>
    </citation>
    <scope>NUCLEOTIDE SEQUENCE [LARGE SCALE GENOMIC DNA]</scope>
    <source>
        <strain evidence="2">PI 553951</strain>
    </source>
</reference>
<evidence type="ECO:0000313" key="3">
    <source>
        <dbReference type="Proteomes" id="UP001457282"/>
    </source>
</evidence>
<feature type="region of interest" description="Disordered" evidence="1">
    <location>
        <begin position="43"/>
        <end position="105"/>
    </location>
</feature>
<feature type="compositionally biased region" description="Polar residues" evidence="1">
    <location>
        <begin position="43"/>
        <end position="52"/>
    </location>
</feature>
<comment type="caution">
    <text evidence="2">The sequence shown here is derived from an EMBL/GenBank/DDBJ whole genome shotgun (WGS) entry which is preliminary data.</text>
</comment>
<dbReference type="Proteomes" id="UP001457282">
    <property type="component" value="Unassembled WGS sequence"/>
</dbReference>
<name>A0AAW1WRI4_RUBAR</name>
<proteinExistence type="predicted"/>